<accession>A0A0B6ZJ66</accession>
<evidence type="ECO:0000313" key="2">
    <source>
        <dbReference type="EMBL" id="CEK68664.1"/>
    </source>
</evidence>
<evidence type="ECO:0000256" key="1">
    <source>
        <dbReference type="SAM" id="Phobius"/>
    </source>
</evidence>
<reference evidence="2" key="1">
    <citation type="submission" date="2014-12" db="EMBL/GenBank/DDBJ databases">
        <title>Insight into the proteome of Arion vulgaris.</title>
        <authorList>
            <person name="Aradska J."/>
            <person name="Bulat T."/>
            <person name="Smidak R."/>
            <person name="Sarate P."/>
            <person name="Gangsoo J."/>
            <person name="Sialana F."/>
            <person name="Bilban M."/>
            <person name="Lubec G."/>
        </authorList>
    </citation>
    <scope>NUCLEOTIDE SEQUENCE</scope>
    <source>
        <tissue evidence="2">Skin</tissue>
    </source>
</reference>
<sequence>MTVVKIHGGGEPFKHPWTLYSKLQQFPYKFHWQNARLIRFITYTGILLVPVFATLGKLTYAPANVKQWEEIRAKRRHTFFDLPHD</sequence>
<keyword evidence="1" id="KW-0812">Transmembrane</keyword>
<dbReference type="EMBL" id="HACG01021799">
    <property type="protein sequence ID" value="CEK68664.1"/>
    <property type="molecule type" value="Transcribed_RNA"/>
</dbReference>
<proteinExistence type="predicted"/>
<dbReference type="AlphaFoldDB" id="A0A0B6ZJ66"/>
<organism evidence="2">
    <name type="scientific">Arion vulgaris</name>
    <dbReference type="NCBI Taxonomy" id="1028688"/>
    <lineage>
        <taxon>Eukaryota</taxon>
        <taxon>Metazoa</taxon>
        <taxon>Spiralia</taxon>
        <taxon>Lophotrochozoa</taxon>
        <taxon>Mollusca</taxon>
        <taxon>Gastropoda</taxon>
        <taxon>Heterobranchia</taxon>
        <taxon>Euthyneura</taxon>
        <taxon>Panpulmonata</taxon>
        <taxon>Eupulmonata</taxon>
        <taxon>Stylommatophora</taxon>
        <taxon>Helicina</taxon>
        <taxon>Arionoidea</taxon>
        <taxon>Arionidae</taxon>
        <taxon>Arion</taxon>
    </lineage>
</organism>
<feature type="transmembrane region" description="Helical" evidence="1">
    <location>
        <begin position="37"/>
        <end position="56"/>
    </location>
</feature>
<keyword evidence="1" id="KW-0472">Membrane</keyword>
<name>A0A0B6ZJ66_9EUPU</name>
<gene>
    <name evidence="2" type="primary">ORF67184</name>
</gene>
<keyword evidence="1" id="KW-1133">Transmembrane helix</keyword>
<protein>
    <submittedName>
        <fullName evidence="2">Uncharacterized protein</fullName>
    </submittedName>
</protein>